<feature type="domain" description="Uroporphyrinogen decarboxylase (URO-D)" evidence="1">
    <location>
        <begin position="148"/>
        <end position="337"/>
    </location>
</feature>
<dbReference type="GO" id="GO:0006779">
    <property type="term" value="P:porphyrin-containing compound biosynthetic process"/>
    <property type="evidence" value="ECO:0007669"/>
    <property type="project" value="InterPro"/>
</dbReference>
<name>A0A3E3I7E4_9FIRM</name>
<dbReference type="GO" id="GO:0004853">
    <property type="term" value="F:uroporphyrinogen decarboxylase activity"/>
    <property type="evidence" value="ECO:0007669"/>
    <property type="project" value="InterPro"/>
</dbReference>
<dbReference type="Proteomes" id="UP000260812">
    <property type="component" value="Unassembled WGS sequence"/>
</dbReference>
<evidence type="ECO:0000259" key="1">
    <source>
        <dbReference type="Pfam" id="PF01208"/>
    </source>
</evidence>
<protein>
    <submittedName>
        <fullName evidence="2">Methylcobamide--CoM methyltransferase</fullName>
    </submittedName>
</protein>
<keyword evidence="2" id="KW-0808">Transferase</keyword>
<dbReference type="SUPFAM" id="SSF51726">
    <property type="entry name" value="UROD/MetE-like"/>
    <property type="match status" value="1"/>
</dbReference>
<dbReference type="InterPro" id="IPR000257">
    <property type="entry name" value="Uroporphyrinogen_deCOase"/>
</dbReference>
<organism evidence="2 3">
    <name type="scientific">Eisenbergiella massiliensis</name>
    <dbReference type="NCBI Taxonomy" id="1720294"/>
    <lineage>
        <taxon>Bacteria</taxon>
        <taxon>Bacillati</taxon>
        <taxon>Bacillota</taxon>
        <taxon>Clostridia</taxon>
        <taxon>Lachnospirales</taxon>
        <taxon>Lachnospiraceae</taxon>
        <taxon>Eisenbergiella</taxon>
    </lineage>
</organism>
<dbReference type="RefSeq" id="WP_117544169.1">
    <property type="nucleotide sequence ID" value="NZ_QVLV01000004.1"/>
</dbReference>
<dbReference type="GO" id="GO:0032259">
    <property type="term" value="P:methylation"/>
    <property type="evidence" value="ECO:0007669"/>
    <property type="project" value="UniProtKB-KW"/>
</dbReference>
<keyword evidence="2" id="KW-0489">Methyltransferase</keyword>
<dbReference type="InterPro" id="IPR038071">
    <property type="entry name" value="UROD/MetE-like_sf"/>
</dbReference>
<gene>
    <name evidence="2" type="ORF">DXC51_07120</name>
</gene>
<dbReference type="PANTHER" id="PTHR47099">
    <property type="entry name" value="METHYLCOBAMIDE:COM METHYLTRANSFERASE MTBA"/>
    <property type="match status" value="1"/>
</dbReference>
<dbReference type="InterPro" id="IPR052024">
    <property type="entry name" value="Methanogen_methyltrans"/>
</dbReference>
<keyword evidence="3" id="KW-1185">Reference proteome</keyword>
<evidence type="ECO:0000313" key="2">
    <source>
        <dbReference type="EMBL" id="RGE62377.1"/>
    </source>
</evidence>
<dbReference type="AlphaFoldDB" id="A0A3E3I7E4"/>
<dbReference type="EMBL" id="QVLV01000004">
    <property type="protein sequence ID" value="RGE62377.1"/>
    <property type="molecule type" value="Genomic_DNA"/>
</dbReference>
<comment type="caution">
    <text evidence="2">The sequence shown here is derived from an EMBL/GenBank/DDBJ whole genome shotgun (WGS) entry which is preliminary data.</text>
</comment>
<proteinExistence type="predicted"/>
<dbReference type="PANTHER" id="PTHR47099:SF1">
    <property type="entry name" value="METHYLCOBAMIDE:COM METHYLTRANSFERASE MTBA"/>
    <property type="match status" value="1"/>
</dbReference>
<dbReference type="GO" id="GO:0008168">
    <property type="term" value="F:methyltransferase activity"/>
    <property type="evidence" value="ECO:0007669"/>
    <property type="project" value="UniProtKB-KW"/>
</dbReference>
<reference evidence="2" key="1">
    <citation type="submission" date="2018-08" db="EMBL/GenBank/DDBJ databases">
        <title>A genome reference for cultivated species of the human gut microbiota.</title>
        <authorList>
            <person name="Zou Y."/>
            <person name="Xue W."/>
            <person name="Luo G."/>
        </authorList>
    </citation>
    <scope>NUCLEOTIDE SEQUENCE [LARGE SCALE GENOMIC DNA]</scope>
    <source>
        <strain evidence="2">TF05-5AC</strain>
    </source>
</reference>
<dbReference type="GeneID" id="97986655"/>
<dbReference type="Gene3D" id="3.20.20.210">
    <property type="match status" value="1"/>
</dbReference>
<dbReference type="Pfam" id="PF01208">
    <property type="entry name" value="URO-D"/>
    <property type="match status" value="1"/>
</dbReference>
<sequence length="341" mass="39341">MRKVLSRQEVIDAVERRGCKNPPAFLHKFWGMGLQEKYGEQLNKLADLYPDDICSIFYTEPGYDVSPTQNPEYRFGFKDYRNAERHSIGESAVLLDDWSELDQFLAHFPNPSEPGNFDVVQEAAKKADGRYKLGCFWRLFHERFWSVRGMENLMYDYYDEMDNLKLIGKRLVEFYKVIIDKFAAAGFDGIFTSDDLGHQHGPMMSPEIFRELYFPLYQEIIGYTHERGMHFWLHSCGDNTLLMDDLIEAGLDVFHPVQKGCMDGQETVRRFGGRITFLAGIDVQYLMPNASADQVRQEIRQMKKLFNVDGKGMLLAMGNGIMPDTPLENIKAALDTIFEEG</sequence>
<evidence type="ECO:0000313" key="3">
    <source>
        <dbReference type="Proteomes" id="UP000260812"/>
    </source>
</evidence>
<accession>A0A3E3I7E4</accession>